<protein>
    <recommendedName>
        <fullName evidence="4">RHS repeat-associated protein</fullName>
    </recommendedName>
</protein>
<evidence type="ECO:0008006" key="4">
    <source>
        <dbReference type="Google" id="ProtNLM"/>
    </source>
</evidence>
<reference evidence="2" key="2">
    <citation type="submission" date="2022-04" db="EMBL/GenBank/DDBJ databases">
        <title>Complete Genome Sequence of Flavobacterium sediminilitoris YSM-43, Isolated from a Tidal Sediment.</title>
        <authorList>
            <person name="Lee P.A."/>
        </authorList>
    </citation>
    <scope>NUCLEOTIDE SEQUENCE</scope>
    <source>
        <strain evidence="2">YSM-43</strain>
    </source>
</reference>
<evidence type="ECO:0000256" key="1">
    <source>
        <dbReference type="SAM" id="MobiDB-lite"/>
    </source>
</evidence>
<sequence length="362" mass="39812">MLPGRHGSSNSYRYGFQGQEKDDELKGEGNSLNYTFRMHDPRVGRFFAVDPLTKEYPELTPYQFASNSVIDMVEIEGLEGGWIVGSQGQVQYAALGPVNDRYFNWFFDAYSSASLNIQQPSSFNTLRAYARTPSVQVPQAQVREVTIESHQKQHSNHYLAAHDPFMKGIGGGLLAGSTGFVFLEGYAAYSAWFGTTAFAETVTGSGWIPALQSQFAVNTFRTAVVGGGAEITSQYAFKTFVYNDFSLGGFDYGDICMATLTGGKGGLFIRSFTNIKAEDGFSVNSLEDTTINYTFGRVSSKINSSISTRAAPLFSTSAMGAYLEASSQAMTKAMTKMVKQGLTPSFMKKEEKRKEYDFNRSL</sequence>
<dbReference type="Gene3D" id="2.180.10.10">
    <property type="entry name" value="RHS repeat-associated core"/>
    <property type="match status" value="1"/>
</dbReference>
<proteinExistence type="predicted"/>
<reference evidence="2" key="1">
    <citation type="submission" date="2021-12" db="EMBL/GenBank/DDBJ databases">
        <authorList>
            <person name="Cha I.-T."/>
            <person name="Lee K.-E."/>
            <person name="Park S.-J."/>
        </authorList>
    </citation>
    <scope>NUCLEOTIDE SEQUENCE</scope>
    <source>
        <strain evidence="2">YSM-43</strain>
    </source>
</reference>
<organism evidence="2 3">
    <name type="scientific">Flavobacterium sediminilitoris</name>
    <dbReference type="NCBI Taxonomy" id="2024526"/>
    <lineage>
        <taxon>Bacteria</taxon>
        <taxon>Pseudomonadati</taxon>
        <taxon>Bacteroidota</taxon>
        <taxon>Flavobacteriia</taxon>
        <taxon>Flavobacteriales</taxon>
        <taxon>Flavobacteriaceae</taxon>
        <taxon>Flavobacterium</taxon>
    </lineage>
</organism>
<dbReference type="InterPro" id="IPR022385">
    <property type="entry name" value="Rhs_assc_core"/>
</dbReference>
<gene>
    <name evidence="2" type="ORF">LXD69_04310</name>
</gene>
<keyword evidence="3" id="KW-1185">Reference proteome</keyword>
<dbReference type="EMBL" id="CP090145">
    <property type="protein sequence ID" value="UOX34732.1"/>
    <property type="molecule type" value="Genomic_DNA"/>
</dbReference>
<evidence type="ECO:0000313" key="2">
    <source>
        <dbReference type="EMBL" id="UOX34732.1"/>
    </source>
</evidence>
<dbReference type="Proteomes" id="UP000830454">
    <property type="component" value="Chromosome"/>
</dbReference>
<dbReference type="NCBIfam" id="TIGR03696">
    <property type="entry name" value="Rhs_assc_core"/>
    <property type="match status" value="1"/>
</dbReference>
<accession>A0ABY4HRB8</accession>
<evidence type="ECO:0000313" key="3">
    <source>
        <dbReference type="Proteomes" id="UP000830454"/>
    </source>
</evidence>
<feature type="region of interest" description="Disordered" evidence="1">
    <location>
        <begin position="1"/>
        <end position="28"/>
    </location>
</feature>
<name>A0ABY4HRB8_9FLAO</name>